<sequence length="147" mass="16512">MTISTFGMNSSTFAAHTQSGLFFFLPDPRNLASRSSSESHDPDAHLRYTVLAILTRIMCDSFNRRVELGLPRDAPAIIEDFDELQARPKVYDEPPEWAKLVQPFLGRHLFRVLMKTLPKSSRTSMLSFRCPISISYKCGPSGAMSAL</sequence>
<gene>
    <name evidence="1" type="ORF">CPB84DRAFT_1764668</name>
</gene>
<proteinExistence type="predicted"/>
<reference evidence="1" key="1">
    <citation type="submission" date="2020-11" db="EMBL/GenBank/DDBJ databases">
        <authorList>
            <consortium name="DOE Joint Genome Institute"/>
            <person name="Ahrendt S."/>
            <person name="Riley R."/>
            <person name="Andreopoulos W."/>
            <person name="LaButti K."/>
            <person name="Pangilinan J."/>
            <person name="Ruiz-duenas F.J."/>
            <person name="Barrasa J.M."/>
            <person name="Sanchez-Garcia M."/>
            <person name="Camarero S."/>
            <person name="Miyauchi S."/>
            <person name="Serrano A."/>
            <person name="Linde D."/>
            <person name="Babiker R."/>
            <person name="Drula E."/>
            <person name="Ayuso-Fernandez I."/>
            <person name="Pacheco R."/>
            <person name="Padilla G."/>
            <person name="Ferreira P."/>
            <person name="Barriuso J."/>
            <person name="Kellner H."/>
            <person name="Castanera R."/>
            <person name="Alfaro M."/>
            <person name="Ramirez L."/>
            <person name="Pisabarro A.G."/>
            <person name="Kuo A."/>
            <person name="Tritt A."/>
            <person name="Lipzen A."/>
            <person name="He G."/>
            <person name="Yan M."/>
            <person name="Ng V."/>
            <person name="Cullen D."/>
            <person name="Martin F."/>
            <person name="Rosso M.-N."/>
            <person name="Henrissat B."/>
            <person name="Hibbett D."/>
            <person name="Martinez A.T."/>
            <person name="Grigoriev I.V."/>
        </authorList>
    </citation>
    <scope>NUCLEOTIDE SEQUENCE</scope>
    <source>
        <strain evidence="1">AH 44721</strain>
    </source>
</reference>
<comment type="caution">
    <text evidence="1">The sequence shown here is derived from an EMBL/GenBank/DDBJ whole genome shotgun (WGS) entry which is preliminary data.</text>
</comment>
<dbReference type="AlphaFoldDB" id="A0A9P5NZ02"/>
<evidence type="ECO:0000313" key="2">
    <source>
        <dbReference type="Proteomes" id="UP000724874"/>
    </source>
</evidence>
<keyword evidence="2" id="KW-1185">Reference proteome</keyword>
<protein>
    <submittedName>
        <fullName evidence="1">Uncharacterized protein</fullName>
    </submittedName>
</protein>
<dbReference type="OrthoDB" id="5422293at2759"/>
<accession>A0A9P5NZ02</accession>
<organism evidence="1 2">
    <name type="scientific">Gymnopilus junonius</name>
    <name type="common">Spectacular rustgill mushroom</name>
    <name type="synonym">Gymnopilus spectabilis subsp. junonius</name>
    <dbReference type="NCBI Taxonomy" id="109634"/>
    <lineage>
        <taxon>Eukaryota</taxon>
        <taxon>Fungi</taxon>
        <taxon>Dikarya</taxon>
        <taxon>Basidiomycota</taxon>
        <taxon>Agaricomycotina</taxon>
        <taxon>Agaricomycetes</taxon>
        <taxon>Agaricomycetidae</taxon>
        <taxon>Agaricales</taxon>
        <taxon>Agaricineae</taxon>
        <taxon>Hymenogastraceae</taxon>
        <taxon>Gymnopilus</taxon>
    </lineage>
</organism>
<dbReference type="EMBL" id="JADNYJ010000007">
    <property type="protein sequence ID" value="KAF8910123.1"/>
    <property type="molecule type" value="Genomic_DNA"/>
</dbReference>
<dbReference type="Proteomes" id="UP000724874">
    <property type="component" value="Unassembled WGS sequence"/>
</dbReference>
<name>A0A9P5NZ02_GYMJU</name>
<evidence type="ECO:0000313" key="1">
    <source>
        <dbReference type="EMBL" id="KAF8910123.1"/>
    </source>
</evidence>